<gene>
    <name evidence="1" type="ORF">S06H3_13155</name>
</gene>
<accession>X1L000</accession>
<organism evidence="1">
    <name type="scientific">marine sediment metagenome</name>
    <dbReference type="NCBI Taxonomy" id="412755"/>
    <lineage>
        <taxon>unclassified sequences</taxon>
        <taxon>metagenomes</taxon>
        <taxon>ecological metagenomes</taxon>
    </lineage>
</organism>
<dbReference type="AlphaFoldDB" id="X1L000"/>
<protein>
    <submittedName>
        <fullName evidence="1">Uncharacterized protein</fullName>
    </submittedName>
</protein>
<feature type="non-terminal residue" evidence="1">
    <location>
        <position position="1"/>
    </location>
</feature>
<evidence type="ECO:0000313" key="1">
    <source>
        <dbReference type="EMBL" id="GAI12647.1"/>
    </source>
</evidence>
<sequence length="123" mass="14669">VRLFNYAAENYLQGKWTPENQDNTEFRKVRRLFYRASFREWTKLISSSLRIIMYLPPEEAVFYRQVPTEVWHKIEAICQKLITHPVWMDPNPMVETTLNSNVQRDVAELFKAQGFNPLFICTP</sequence>
<name>X1L000_9ZZZZ</name>
<comment type="caution">
    <text evidence="1">The sequence shown here is derived from an EMBL/GenBank/DDBJ whole genome shotgun (WGS) entry which is preliminary data.</text>
</comment>
<dbReference type="EMBL" id="BARV01006419">
    <property type="protein sequence ID" value="GAI12647.1"/>
    <property type="molecule type" value="Genomic_DNA"/>
</dbReference>
<proteinExistence type="predicted"/>
<reference evidence="1" key="1">
    <citation type="journal article" date="2014" name="Front. Microbiol.">
        <title>High frequency of phylogenetically diverse reductive dehalogenase-homologous genes in deep subseafloor sedimentary metagenomes.</title>
        <authorList>
            <person name="Kawai M."/>
            <person name="Futagami T."/>
            <person name="Toyoda A."/>
            <person name="Takaki Y."/>
            <person name="Nishi S."/>
            <person name="Hori S."/>
            <person name="Arai W."/>
            <person name="Tsubouchi T."/>
            <person name="Morono Y."/>
            <person name="Uchiyama I."/>
            <person name="Ito T."/>
            <person name="Fujiyama A."/>
            <person name="Inagaki F."/>
            <person name="Takami H."/>
        </authorList>
    </citation>
    <scope>NUCLEOTIDE SEQUENCE</scope>
    <source>
        <strain evidence="1">Expedition CK06-06</strain>
    </source>
</reference>